<accession>A0ABC9B6S0</accession>
<reference evidence="11" key="1">
    <citation type="submission" date="2024-06" db="EMBL/GenBank/DDBJ databases">
        <authorList>
            <person name="Ryan C."/>
        </authorList>
    </citation>
    <scope>NUCLEOTIDE SEQUENCE [LARGE SCALE GENOMIC DNA]</scope>
</reference>
<feature type="domain" description="Cathepsin propeptide inhibitor" evidence="9">
    <location>
        <begin position="47"/>
        <end position="104"/>
    </location>
</feature>
<evidence type="ECO:0000256" key="1">
    <source>
        <dbReference type="ARBA" id="ARBA00008455"/>
    </source>
</evidence>
<evidence type="ECO:0000256" key="6">
    <source>
        <dbReference type="ARBA" id="ARBA00023157"/>
    </source>
</evidence>
<dbReference type="PROSITE" id="PS00639">
    <property type="entry name" value="THIOL_PROTEASE_HIS"/>
    <property type="match status" value="1"/>
</dbReference>
<dbReference type="InterPro" id="IPR013201">
    <property type="entry name" value="Prot_inhib_I29"/>
</dbReference>
<protein>
    <submittedName>
        <fullName evidence="10">Uncharacterized protein</fullName>
    </submittedName>
</protein>
<feature type="domain" description="Peptidase C1A papain C-terminal" evidence="8">
    <location>
        <begin position="134"/>
        <end position="343"/>
    </location>
</feature>
<evidence type="ECO:0000256" key="3">
    <source>
        <dbReference type="ARBA" id="ARBA00022729"/>
    </source>
</evidence>
<dbReference type="SUPFAM" id="SSF54001">
    <property type="entry name" value="Cysteine proteinases"/>
    <property type="match status" value="1"/>
</dbReference>
<dbReference type="InterPro" id="IPR000169">
    <property type="entry name" value="Pept_cys_AS"/>
</dbReference>
<reference evidence="10 11" key="2">
    <citation type="submission" date="2024-10" db="EMBL/GenBank/DDBJ databases">
        <authorList>
            <person name="Ryan C."/>
        </authorList>
    </citation>
    <scope>NUCLEOTIDE SEQUENCE [LARGE SCALE GENOMIC DNA]</scope>
</reference>
<feature type="chain" id="PRO_5044834490" evidence="7">
    <location>
        <begin position="28"/>
        <end position="345"/>
    </location>
</feature>
<gene>
    <name evidence="10" type="ORF">URODEC1_LOCUS62255</name>
</gene>
<dbReference type="PANTHER" id="PTHR12411">
    <property type="entry name" value="CYSTEINE PROTEASE FAMILY C1-RELATED"/>
    <property type="match status" value="1"/>
</dbReference>
<dbReference type="InterPro" id="IPR025660">
    <property type="entry name" value="Pept_his_AS"/>
</dbReference>
<evidence type="ECO:0000313" key="10">
    <source>
        <dbReference type="EMBL" id="CAL4995248.1"/>
    </source>
</evidence>
<dbReference type="FunFam" id="3.90.70.10:FF:000067">
    <property type="entry name" value="Senescence-specific cysteine protease"/>
    <property type="match status" value="1"/>
</dbReference>
<dbReference type="GO" id="GO:0008234">
    <property type="term" value="F:cysteine-type peptidase activity"/>
    <property type="evidence" value="ECO:0007669"/>
    <property type="project" value="UniProtKB-KW"/>
</dbReference>
<evidence type="ECO:0000259" key="8">
    <source>
        <dbReference type="SMART" id="SM00645"/>
    </source>
</evidence>
<dbReference type="Pfam" id="PF00112">
    <property type="entry name" value="Peptidase_C1"/>
    <property type="match status" value="1"/>
</dbReference>
<dbReference type="Proteomes" id="UP001497457">
    <property type="component" value="Chromosome 24b"/>
</dbReference>
<dbReference type="SMART" id="SM00848">
    <property type="entry name" value="Inhibitor_I29"/>
    <property type="match status" value="1"/>
</dbReference>
<evidence type="ECO:0000259" key="9">
    <source>
        <dbReference type="SMART" id="SM00848"/>
    </source>
</evidence>
<dbReference type="EMBL" id="OZ075134">
    <property type="protein sequence ID" value="CAL4995248.1"/>
    <property type="molecule type" value="Genomic_DNA"/>
</dbReference>
<evidence type="ECO:0000256" key="5">
    <source>
        <dbReference type="ARBA" id="ARBA00022807"/>
    </source>
</evidence>
<keyword evidence="11" id="KW-1185">Reference proteome</keyword>
<evidence type="ECO:0000256" key="7">
    <source>
        <dbReference type="SAM" id="SignalP"/>
    </source>
</evidence>
<feature type="signal peptide" evidence="7">
    <location>
        <begin position="1"/>
        <end position="27"/>
    </location>
</feature>
<dbReference type="AlphaFoldDB" id="A0ABC9B6S0"/>
<dbReference type="InterPro" id="IPR013128">
    <property type="entry name" value="Peptidase_C1A"/>
</dbReference>
<organism evidence="10 11">
    <name type="scientific">Urochloa decumbens</name>
    <dbReference type="NCBI Taxonomy" id="240449"/>
    <lineage>
        <taxon>Eukaryota</taxon>
        <taxon>Viridiplantae</taxon>
        <taxon>Streptophyta</taxon>
        <taxon>Embryophyta</taxon>
        <taxon>Tracheophyta</taxon>
        <taxon>Spermatophyta</taxon>
        <taxon>Magnoliopsida</taxon>
        <taxon>Liliopsida</taxon>
        <taxon>Poales</taxon>
        <taxon>Poaceae</taxon>
        <taxon>PACMAD clade</taxon>
        <taxon>Panicoideae</taxon>
        <taxon>Panicodae</taxon>
        <taxon>Paniceae</taxon>
        <taxon>Melinidinae</taxon>
        <taxon>Urochloa</taxon>
    </lineage>
</organism>
<evidence type="ECO:0000313" key="11">
    <source>
        <dbReference type="Proteomes" id="UP001497457"/>
    </source>
</evidence>
<dbReference type="GO" id="GO:0006508">
    <property type="term" value="P:proteolysis"/>
    <property type="evidence" value="ECO:0007669"/>
    <property type="project" value="UniProtKB-KW"/>
</dbReference>
<dbReference type="SMART" id="SM00645">
    <property type="entry name" value="Pept_C1"/>
    <property type="match status" value="1"/>
</dbReference>
<evidence type="ECO:0000256" key="2">
    <source>
        <dbReference type="ARBA" id="ARBA00022670"/>
    </source>
</evidence>
<dbReference type="InterPro" id="IPR039417">
    <property type="entry name" value="Peptidase_C1A_papain-like"/>
</dbReference>
<dbReference type="PRINTS" id="PR00705">
    <property type="entry name" value="PAPAIN"/>
</dbReference>
<evidence type="ECO:0000256" key="4">
    <source>
        <dbReference type="ARBA" id="ARBA00022801"/>
    </source>
</evidence>
<keyword evidence="4" id="KW-0378">Hydrolase</keyword>
<dbReference type="Pfam" id="PF08246">
    <property type="entry name" value="Inhibitor_I29"/>
    <property type="match status" value="1"/>
</dbReference>
<keyword evidence="2" id="KW-0645">Protease</keyword>
<proteinExistence type="inferred from homology"/>
<dbReference type="PROSITE" id="PS00139">
    <property type="entry name" value="THIOL_PROTEASE_CYS"/>
    <property type="match status" value="1"/>
</dbReference>
<dbReference type="CDD" id="cd02248">
    <property type="entry name" value="Peptidase_C1A"/>
    <property type="match status" value="1"/>
</dbReference>
<keyword evidence="5" id="KW-0788">Thiol protease</keyword>
<name>A0ABC9B6S0_9POAL</name>
<dbReference type="InterPro" id="IPR038765">
    <property type="entry name" value="Papain-like_cys_pep_sf"/>
</dbReference>
<keyword evidence="6" id="KW-1015">Disulfide bond</keyword>
<dbReference type="InterPro" id="IPR000668">
    <property type="entry name" value="Peptidase_C1A_C"/>
</dbReference>
<comment type="similarity">
    <text evidence="1">Belongs to the peptidase C1 family.</text>
</comment>
<dbReference type="Gene3D" id="3.90.70.10">
    <property type="entry name" value="Cysteine proteinases"/>
    <property type="match status" value="1"/>
</dbReference>
<keyword evidence="3 7" id="KW-0732">Signal</keyword>
<sequence>MASYIANKPPIMAAALTLLAVLTAANCIFCTTAASRDYGEEAMKARHEEWMAEYGRTYKDAAEKARRFQVFMANAAFVDSSNAAGDKKYHLATNEFADMTYDEFIARYTGFIPMPDTGKKMPGFKYENVTLSDDQQTVDWRKKGAVTGVKNQGQCGCCWAFSAVAAIEGINQIKTGKLVTLSEQQVLDCSTNDGNQGCQGGLMDNAFKYIVNNGGITRNESYPYVARQGMCKSVQPMVTISGYQDVPNNDETALAAAVANQPVSVAVDANRNWQMYGGGMMTADRCGTKLNHAVTAVGYGTENGNQYWLLKNQWGSQWGDGGYMKLQRGAGACGVAMKASYPVMN</sequence>